<comment type="caution">
    <text evidence="1">The sequence shown here is derived from an EMBL/GenBank/DDBJ whole genome shotgun (WGS) entry which is preliminary data.</text>
</comment>
<evidence type="ECO:0000313" key="2">
    <source>
        <dbReference type="Proteomes" id="UP001190700"/>
    </source>
</evidence>
<reference evidence="1 2" key="1">
    <citation type="journal article" date="2015" name="Genome Biol. Evol.">
        <title>Comparative Genomics of a Bacterivorous Green Alga Reveals Evolutionary Causalities and Consequences of Phago-Mixotrophic Mode of Nutrition.</title>
        <authorList>
            <person name="Burns J.A."/>
            <person name="Paasch A."/>
            <person name="Narechania A."/>
            <person name="Kim E."/>
        </authorList>
    </citation>
    <scope>NUCLEOTIDE SEQUENCE [LARGE SCALE GENOMIC DNA]</scope>
    <source>
        <strain evidence="1 2">PLY_AMNH</strain>
    </source>
</reference>
<proteinExistence type="predicted"/>
<dbReference type="EMBL" id="LGRX02025652">
    <property type="protein sequence ID" value="KAK3252028.1"/>
    <property type="molecule type" value="Genomic_DNA"/>
</dbReference>
<gene>
    <name evidence="1" type="ORF">CYMTET_38659</name>
</gene>
<organism evidence="1 2">
    <name type="scientific">Cymbomonas tetramitiformis</name>
    <dbReference type="NCBI Taxonomy" id="36881"/>
    <lineage>
        <taxon>Eukaryota</taxon>
        <taxon>Viridiplantae</taxon>
        <taxon>Chlorophyta</taxon>
        <taxon>Pyramimonadophyceae</taxon>
        <taxon>Pyramimonadales</taxon>
        <taxon>Pyramimonadaceae</taxon>
        <taxon>Cymbomonas</taxon>
    </lineage>
</organism>
<accession>A0AAE0CBL0</accession>
<name>A0AAE0CBL0_9CHLO</name>
<sequence length="156" mass="16884">MAQDPDCGCDAADSAFCQTPPNCIGAKCTPSFRYRKDRSKCVANCSDWCENKVDCADDDDNQLMCGFDCVSYCVATNKCAGEDSRKLTPCEKSCAHFMIKGSPDFPGEPDPISYSNCVIECAPTDSRKKSKPTGTLLGELLNVLGTQARRAISKLV</sequence>
<keyword evidence="2" id="KW-1185">Reference proteome</keyword>
<evidence type="ECO:0000313" key="1">
    <source>
        <dbReference type="EMBL" id="KAK3252028.1"/>
    </source>
</evidence>
<dbReference type="Proteomes" id="UP001190700">
    <property type="component" value="Unassembled WGS sequence"/>
</dbReference>
<dbReference type="AlphaFoldDB" id="A0AAE0CBL0"/>
<protein>
    <submittedName>
        <fullName evidence="1">Uncharacterized protein</fullName>
    </submittedName>
</protein>